<keyword evidence="6 9" id="KW-0472">Membrane</keyword>
<dbReference type="GO" id="GO:0016020">
    <property type="term" value="C:membrane"/>
    <property type="evidence" value="ECO:0007669"/>
    <property type="project" value="UniProtKB-SubCell"/>
</dbReference>
<evidence type="ECO:0000259" key="10">
    <source>
        <dbReference type="PROSITE" id="PS50181"/>
    </source>
</evidence>
<dbReference type="Proteomes" id="UP001212997">
    <property type="component" value="Unassembled WGS sequence"/>
</dbReference>
<comment type="caution">
    <text evidence="12">The sequence shown here is derived from an EMBL/GenBank/DDBJ whole genome shotgun (WGS) entry which is preliminary data.</text>
</comment>
<feature type="transmembrane region" description="Helical" evidence="9">
    <location>
        <begin position="935"/>
        <end position="955"/>
    </location>
</feature>
<evidence type="ECO:0000313" key="13">
    <source>
        <dbReference type="Proteomes" id="UP001212997"/>
    </source>
</evidence>
<evidence type="ECO:0000256" key="4">
    <source>
        <dbReference type="ARBA" id="ARBA00022692"/>
    </source>
</evidence>
<dbReference type="InterPro" id="IPR050360">
    <property type="entry name" value="MFS_Sugar_Transporters"/>
</dbReference>
<dbReference type="InterPro" id="IPR036259">
    <property type="entry name" value="MFS_trans_sf"/>
</dbReference>
<dbReference type="FunFam" id="1.20.1250.20:FF:000134">
    <property type="entry name" value="MFS sugar transporter protein"/>
    <property type="match status" value="1"/>
</dbReference>
<keyword evidence="3" id="KW-0813">Transport</keyword>
<feature type="domain" description="F-box" evidence="10">
    <location>
        <begin position="88"/>
        <end position="137"/>
    </location>
</feature>
<evidence type="ECO:0000259" key="11">
    <source>
        <dbReference type="PROSITE" id="PS50850"/>
    </source>
</evidence>
<keyword evidence="13" id="KW-1185">Reference proteome</keyword>
<dbReference type="InterPro" id="IPR003663">
    <property type="entry name" value="Sugar/inositol_transpt"/>
</dbReference>
<feature type="transmembrane region" description="Helical" evidence="9">
    <location>
        <begin position="682"/>
        <end position="705"/>
    </location>
</feature>
<evidence type="ECO:0000256" key="9">
    <source>
        <dbReference type="SAM" id="Phobius"/>
    </source>
</evidence>
<feature type="transmembrane region" description="Helical" evidence="9">
    <location>
        <begin position="797"/>
        <end position="819"/>
    </location>
</feature>
<feature type="transmembrane region" description="Helical" evidence="9">
    <location>
        <begin position="895"/>
        <end position="915"/>
    </location>
</feature>
<dbReference type="PROSITE" id="PS00217">
    <property type="entry name" value="SUGAR_TRANSPORT_2"/>
    <property type="match status" value="1"/>
</dbReference>
<dbReference type="AlphaFoldDB" id="A0AAD5YC54"/>
<dbReference type="NCBIfam" id="TIGR00879">
    <property type="entry name" value="SP"/>
    <property type="match status" value="1"/>
</dbReference>
<dbReference type="PANTHER" id="PTHR48022:SF2">
    <property type="entry name" value="PLASTIDIC GLUCOSE TRANSPORTER 4"/>
    <property type="match status" value="1"/>
</dbReference>
<name>A0AAD5YC54_9APHY</name>
<dbReference type="InterPro" id="IPR005829">
    <property type="entry name" value="Sugar_transporter_CS"/>
</dbReference>
<organism evidence="12 13">
    <name type="scientific">Meripilus lineatus</name>
    <dbReference type="NCBI Taxonomy" id="2056292"/>
    <lineage>
        <taxon>Eukaryota</taxon>
        <taxon>Fungi</taxon>
        <taxon>Dikarya</taxon>
        <taxon>Basidiomycota</taxon>
        <taxon>Agaricomycotina</taxon>
        <taxon>Agaricomycetes</taxon>
        <taxon>Polyporales</taxon>
        <taxon>Meripilaceae</taxon>
        <taxon>Meripilus</taxon>
    </lineage>
</organism>
<evidence type="ECO:0000256" key="3">
    <source>
        <dbReference type="ARBA" id="ARBA00022448"/>
    </source>
</evidence>
<sequence>MDYEYGDFGYGAPTPEYSGNTTSTAPSPPQTNSDDDWDPERDPNRLSCWSRATTPGMVDEEPTRLLEPLSVKGWYHRNLSGPRNPRSNGNFNKLPIELLVMIHSYIPIEWLFSHLAFASCCQAVARIYEDDEFWKNVCLTFGVGKPLDRNISWHEIAWTFADKVTKRCEIPTVIYKAVSIGRHDWFTVQMDKRLHEVSLTPLTARDFPKDMKGFTTEIRLYEDRCSLIGCDYNWAFDLPNFDRTRGASLLIFATDTVLEQLDVSILDLYTYTISNPNGVTISDVVTRLQWEMKNEYLTISDLQKILYHPDVRYATRGFLLDSMLDIKVQDTAKMIFEQVVFLILEITTTPLNDLFFHYSVEEEDVDAQVRLLIKTLGIIKRPKVIRPDVLLLSLFPSSTKISDVVQGIKICAPIAIKGYWFSQFSQLVTLASTFHALHAIFYGIHSRQIPNPESMMFVTKWKFVEESRSLHLDLDRDYLPNDTATHSSSALLPTDSGLTLTTMEANLGTPGANEPCFPTPPSSTFQKIRRFLDIKNSPILRFKIPNYVWCAIFTGLGGFLFGFDTGSIGPITIMPKFQDQFAPKDTGKISPTVQGLIVSSILITASLASIVSGPLSDRISRTRTVAVGAIIFSVGSAIACSANTLAQMFIGRCIAGVGEGLFLSAVTVYAVEIAPASSRGRLGSVVQLLITIGIAVGYFVCYGTSRVSSSFSWRFPLGMQAGVSAILAAGSPFLPHSPRWLRHVGRGAEADATWITLGVSAADAEKTEETANRAEMKREGWVREFQRIWRKDVRKRTALGVFLMAMQQASGIDGVLYYAPVLFSQAGLPGTTASFIASGVSGLINVLCTILVQPFADTWGRRTSMISGGTVIASSMLLIGTLYATHASDTQAGRWAIIVLLYIFVIGFSCTWAIVTRIICSEIQPMRTRAGATSLGQCLNWVVNWLIAFSTPLFLSRSSSGPYFLFGTCTLITTLVALAFQPETRGASLEKVCDEFKTSPWQVAWMRFTQTYTNYRENRRNRTRTRIRNRTRRGSEVDPGYLGREAMVPPVIIDEDMDTQMDVYELPIRSSS</sequence>
<feature type="transmembrane region" description="Helical" evidence="9">
    <location>
        <begin position="831"/>
        <end position="852"/>
    </location>
</feature>
<dbReference type="PROSITE" id="PS50850">
    <property type="entry name" value="MFS"/>
    <property type="match status" value="1"/>
</dbReference>
<dbReference type="PROSITE" id="PS50181">
    <property type="entry name" value="FBOX"/>
    <property type="match status" value="1"/>
</dbReference>
<dbReference type="InterPro" id="IPR020846">
    <property type="entry name" value="MFS_dom"/>
</dbReference>
<dbReference type="InterPro" id="IPR001810">
    <property type="entry name" value="F-box_dom"/>
</dbReference>
<evidence type="ECO:0000256" key="8">
    <source>
        <dbReference type="SAM" id="MobiDB-lite"/>
    </source>
</evidence>
<keyword evidence="5 9" id="KW-1133">Transmembrane helix</keyword>
<dbReference type="EMBL" id="JANAWD010000299">
    <property type="protein sequence ID" value="KAJ3481879.1"/>
    <property type="molecule type" value="Genomic_DNA"/>
</dbReference>
<feature type="region of interest" description="Disordered" evidence="8">
    <location>
        <begin position="1"/>
        <end position="56"/>
    </location>
</feature>
<evidence type="ECO:0000256" key="2">
    <source>
        <dbReference type="ARBA" id="ARBA00010992"/>
    </source>
</evidence>
<dbReference type="InterPro" id="IPR036047">
    <property type="entry name" value="F-box-like_dom_sf"/>
</dbReference>
<evidence type="ECO:0008006" key="14">
    <source>
        <dbReference type="Google" id="ProtNLM"/>
    </source>
</evidence>
<evidence type="ECO:0000256" key="7">
    <source>
        <dbReference type="ARBA" id="ARBA00049119"/>
    </source>
</evidence>
<evidence type="ECO:0000256" key="6">
    <source>
        <dbReference type="ARBA" id="ARBA00023136"/>
    </source>
</evidence>
<dbReference type="PANTHER" id="PTHR48022">
    <property type="entry name" value="PLASTIDIC GLUCOSE TRANSPORTER 4"/>
    <property type="match status" value="1"/>
</dbReference>
<feature type="domain" description="Major facilitator superfamily (MFS) profile" evidence="11">
    <location>
        <begin position="550"/>
        <end position="985"/>
    </location>
</feature>
<dbReference type="InterPro" id="IPR005828">
    <property type="entry name" value="MFS_sugar_transport-like"/>
</dbReference>
<dbReference type="PRINTS" id="PR00171">
    <property type="entry name" value="SUGRTRNSPORT"/>
</dbReference>
<evidence type="ECO:0000313" key="12">
    <source>
        <dbReference type="EMBL" id="KAJ3481879.1"/>
    </source>
</evidence>
<protein>
    <recommendedName>
        <fullName evidence="14">Major facilitator superfamily (MFS) profile domain-containing protein</fullName>
    </recommendedName>
</protein>
<evidence type="ECO:0000256" key="5">
    <source>
        <dbReference type="ARBA" id="ARBA00022989"/>
    </source>
</evidence>
<dbReference type="SUPFAM" id="SSF103473">
    <property type="entry name" value="MFS general substrate transporter"/>
    <property type="match status" value="1"/>
</dbReference>
<proteinExistence type="inferred from homology"/>
<dbReference type="Gene3D" id="1.20.1250.20">
    <property type="entry name" value="MFS general substrate transporter like domains"/>
    <property type="match status" value="1"/>
</dbReference>
<gene>
    <name evidence="12" type="ORF">NLI96_g7361</name>
</gene>
<feature type="transmembrane region" description="Helical" evidence="9">
    <location>
        <begin position="649"/>
        <end position="670"/>
    </location>
</feature>
<feature type="transmembrane region" description="Helical" evidence="9">
    <location>
        <begin position="961"/>
        <end position="980"/>
    </location>
</feature>
<dbReference type="Pfam" id="PF00083">
    <property type="entry name" value="Sugar_tr"/>
    <property type="match status" value="1"/>
</dbReference>
<comment type="similarity">
    <text evidence="2">Belongs to the major facilitator superfamily. Sugar transporter (TC 2.A.1.1) family.</text>
</comment>
<comment type="subcellular location">
    <subcellularLocation>
        <location evidence="1">Membrane</location>
        <topology evidence="1">Multi-pass membrane protein</topology>
    </subcellularLocation>
</comment>
<feature type="transmembrane region" description="Helical" evidence="9">
    <location>
        <begin position="624"/>
        <end position="643"/>
    </location>
</feature>
<keyword evidence="4 9" id="KW-0812">Transmembrane</keyword>
<evidence type="ECO:0000256" key="1">
    <source>
        <dbReference type="ARBA" id="ARBA00004141"/>
    </source>
</evidence>
<accession>A0AAD5YC54</accession>
<feature type="transmembrane region" description="Helical" evidence="9">
    <location>
        <begin position="547"/>
        <end position="573"/>
    </location>
</feature>
<dbReference type="SUPFAM" id="SSF81383">
    <property type="entry name" value="F-box domain"/>
    <property type="match status" value="1"/>
</dbReference>
<comment type="catalytic activity">
    <reaction evidence="7">
        <text>myo-inositol(out) + H(+)(out) = myo-inositol(in) + H(+)(in)</text>
        <dbReference type="Rhea" id="RHEA:60364"/>
        <dbReference type="ChEBI" id="CHEBI:15378"/>
        <dbReference type="ChEBI" id="CHEBI:17268"/>
    </reaction>
</comment>
<feature type="transmembrane region" description="Helical" evidence="9">
    <location>
        <begin position="864"/>
        <end position="883"/>
    </location>
</feature>
<feature type="transmembrane region" description="Helical" evidence="9">
    <location>
        <begin position="593"/>
        <end position="612"/>
    </location>
</feature>
<reference evidence="12" key="1">
    <citation type="submission" date="2022-07" db="EMBL/GenBank/DDBJ databases">
        <title>Genome Sequence of Physisporinus lineatus.</title>
        <authorList>
            <person name="Buettner E."/>
        </authorList>
    </citation>
    <scope>NUCLEOTIDE SEQUENCE</scope>
    <source>
        <strain evidence="12">VT162</strain>
    </source>
</reference>
<dbReference type="GO" id="GO:0005351">
    <property type="term" value="F:carbohydrate:proton symporter activity"/>
    <property type="evidence" value="ECO:0007669"/>
    <property type="project" value="TreeGrafter"/>
</dbReference>